<sequence length="214" mass="24935">MSNNQQIFEDWLDGKITAEQCAFQLQHDPQWYARLQNTLALQADAKAPRFEPVPEFDSSALFAKQWQRPKLQRSWWPQLSLALSCAAMLISLSPAKFQLQDGSLTLSWHNSQSEINSAVNTALLAYQKEQQQWLVQQLDTQQQSTNSQLVLLKDYLQDELKRDQRSDMLQLVEYLNQQRQADWQYWQENYQPMQAGYRPASSYYSPTNTGVVKP</sequence>
<accession>A0A1H6L8I3</accession>
<dbReference type="EMBL" id="FNXF01000005">
    <property type="protein sequence ID" value="SEH84715.1"/>
    <property type="molecule type" value="Genomic_DNA"/>
</dbReference>
<dbReference type="AlphaFoldDB" id="A0A1H6L8I3"/>
<dbReference type="Proteomes" id="UP000199371">
    <property type="component" value="Unassembled WGS sequence"/>
</dbReference>
<evidence type="ECO:0000313" key="2">
    <source>
        <dbReference type="Proteomes" id="UP000199371"/>
    </source>
</evidence>
<dbReference type="OrthoDB" id="5765975at2"/>
<dbReference type="STRING" id="173990.SAMN05660691_01760"/>
<organism evidence="1 2">
    <name type="scientific">Rheinheimera pacifica</name>
    <dbReference type="NCBI Taxonomy" id="173990"/>
    <lineage>
        <taxon>Bacteria</taxon>
        <taxon>Pseudomonadati</taxon>
        <taxon>Pseudomonadota</taxon>
        <taxon>Gammaproteobacteria</taxon>
        <taxon>Chromatiales</taxon>
        <taxon>Chromatiaceae</taxon>
        <taxon>Rheinheimera</taxon>
    </lineage>
</organism>
<protein>
    <submittedName>
        <fullName evidence="1">Uncharacterized protein</fullName>
    </submittedName>
</protein>
<reference evidence="2" key="1">
    <citation type="submission" date="2016-10" db="EMBL/GenBank/DDBJ databases">
        <authorList>
            <person name="Varghese N."/>
            <person name="Submissions S."/>
        </authorList>
    </citation>
    <scope>NUCLEOTIDE SEQUENCE [LARGE SCALE GENOMIC DNA]</scope>
    <source>
        <strain evidence="2">DSM 17616</strain>
    </source>
</reference>
<gene>
    <name evidence="1" type="ORF">SAMN05660691_01760</name>
</gene>
<name>A0A1H6L8I3_9GAMM</name>
<keyword evidence="2" id="KW-1185">Reference proteome</keyword>
<dbReference type="RefSeq" id="WP_092792397.1">
    <property type="nucleotide sequence ID" value="NZ_FNXF01000005.1"/>
</dbReference>
<evidence type="ECO:0000313" key="1">
    <source>
        <dbReference type="EMBL" id="SEH84715.1"/>
    </source>
</evidence>
<proteinExistence type="predicted"/>